<evidence type="ECO:0000256" key="2">
    <source>
        <dbReference type="ARBA" id="ARBA00006906"/>
    </source>
</evidence>
<dbReference type="InterPro" id="IPR000887">
    <property type="entry name" value="Aldlse_KDPG_KHG"/>
</dbReference>
<evidence type="ECO:0000256" key="5">
    <source>
        <dbReference type="ARBA" id="ARBA00023277"/>
    </source>
</evidence>
<evidence type="ECO:0000256" key="4">
    <source>
        <dbReference type="ARBA" id="ARBA00023239"/>
    </source>
</evidence>
<keyword evidence="4" id="KW-0456">Lyase</keyword>
<comment type="pathway">
    <text evidence="1">Carbohydrate acid metabolism.</text>
</comment>
<keyword evidence="7" id="KW-1185">Reference proteome</keyword>
<comment type="caution">
    <text evidence="6">The sequence shown here is derived from an EMBL/GenBank/DDBJ whole genome shotgun (WGS) entry which is preliminary data.</text>
</comment>
<comment type="similarity">
    <text evidence="2">Belongs to the KHG/KDPG aldolase family.</text>
</comment>
<dbReference type="NCBIfam" id="TIGR01182">
    <property type="entry name" value="eda"/>
    <property type="match status" value="1"/>
</dbReference>
<dbReference type="InterPro" id="IPR013785">
    <property type="entry name" value="Aldolase_TIM"/>
</dbReference>
<dbReference type="EMBL" id="LGKO01000004">
    <property type="protein sequence ID" value="KPL83204.1"/>
    <property type="molecule type" value="Genomic_DNA"/>
</dbReference>
<protein>
    <recommendedName>
        <fullName evidence="8">Bifunctional 4-hydroxy-2-oxoglutarate aldolase/2-dehydro-3-deoxy-phosphogluconate aldolase</fullName>
    </recommendedName>
</protein>
<evidence type="ECO:0000256" key="1">
    <source>
        <dbReference type="ARBA" id="ARBA00004761"/>
    </source>
</evidence>
<dbReference type="SUPFAM" id="SSF51569">
    <property type="entry name" value="Aldolase"/>
    <property type="match status" value="1"/>
</dbReference>
<comment type="subunit">
    <text evidence="3">Homotrimer.</text>
</comment>
<dbReference type="AlphaFoldDB" id="A0A0P6XVM5"/>
<proteinExistence type="inferred from homology"/>
<dbReference type="PROSITE" id="PS00160">
    <property type="entry name" value="ALDOLASE_KDPG_KHG_2"/>
    <property type="match status" value="1"/>
</dbReference>
<dbReference type="InterPro" id="IPR031338">
    <property type="entry name" value="KDPG/KHG_AS_2"/>
</dbReference>
<gene>
    <name evidence="6" type="ORF">SE15_08115</name>
</gene>
<dbReference type="PANTHER" id="PTHR30246:SF1">
    <property type="entry name" value="2-DEHYDRO-3-DEOXY-6-PHOSPHOGALACTONATE ALDOLASE-RELATED"/>
    <property type="match status" value="1"/>
</dbReference>
<dbReference type="OrthoDB" id="9802667at2"/>
<sequence length="218" mass="23634">MDRLMVYRAILEKRIIPLFFNPHPQTAIEVTRACLRAGATVIEFTHRGKNALEVFAALRREFEGAEAVIGAGTILDASTAALYLTRGADFIVSPVFDPSIATLCHRHGVAYIPGAATPTEIVHALSAGVEIIKLFPADSLGGPAYVRSLRGPMPWLKLLPTGGIPLEERAIRAWFEAGVVAIGMGGQLLRPEWMTAQAFDQIEQAVAQVLTWIHSPQA</sequence>
<dbReference type="RefSeq" id="WP_054521610.1">
    <property type="nucleotide sequence ID" value="NZ_LGKO01000004.1"/>
</dbReference>
<accession>A0A0P6XVM5</accession>
<dbReference type="PANTHER" id="PTHR30246">
    <property type="entry name" value="2-KETO-3-DEOXY-6-PHOSPHOGLUCONATE ALDOLASE"/>
    <property type="match status" value="1"/>
</dbReference>
<name>A0A0P6XVM5_9CHLR</name>
<dbReference type="Gene3D" id="3.20.20.70">
    <property type="entry name" value="Aldolase class I"/>
    <property type="match status" value="1"/>
</dbReference>
<organism evidence="6 7">
    <name type="scientific">Thermanaerothrix daxensis</name>
    <dbReference type="NCBI Taxonomy" id="869279"/>
    <lineage>
        <taxon>Bacteria</taxon>
        <taxon>Bacillati</taxon>
        <taxon>Chloroflexota</taxon>
        <taxon>Anaerolineae</taxon>
        <taxon>Anaerolineales</taxon>
        <taxon>Anaerolineaceae</taxon>
        <taxon>Thermanaerothrix</taxon>
    </lineage>
</organism>
<dbReference type="GO" id="GO:0016829">
    <property type="term" value="F:lyase activity"/>
    <property type="evidence" value="ECO:0007669"/>
    <property type="project" value="UniProtKB-KW"/>
</dbReference>
<evidence type="ECO:0008006" key="8">
    <source>
        <dbReference type="Google" id="ProtNLM"/>
    </source>
</evidence>
<keyword evidence="5" id="KW-0119">Carbohydrate metabolism</keyword>
<evidence type="ECO:0000313" key="7">
    <source>
        <dbReference type="Proteomes" id="UP000050544"/>
    </source>
</evidence>
<reference evidence="6 7" key="1">
    <citation type="submission" date="2015-07" db="EMBL/GenBank/DDBJ databases">
        <title>Whole genome sequence of Thermanaerothrix daxensis DSM 23592.</title>
        <authorList>
            <person name="Hemp J."/>
            <person name="Ward L.M."/>
            <person name="Pace L.A."/>
            <person name="Fischer W.W."/>
        </authorList>
    </citation>
    <scope>NUCLEOTIDE SEQUENCE [LARGE SCALE GENOMIC DNA]</scope>
    <source>
        <strain evidence="6 7">GNS-1</strain>
    </source>
</reference>
<dbReference type="Pfam" id="PF01081">
    <property type="entry name" value="Aldolase"/>
    <property type="match status" value="1"/>
</dbReference>
<dbReference type="CDD" id="cd00452">
    <property type="entry name" value="KDPG_aldolase"/>
    <property type="match status" value="1"/>
</dbReference>
<dbReference type="Proteomes" id="UP000050544">
    <property type="component" value="Unassembled WGS sequence"/>
</dbReference>
<evidence type="ECO:0000313" key="6">
    <source>
        <dbReference type="EMBL" id="KPL83204.1"/>
    </source>
</evidence>
<dbReference type="STRING" id="869279.SE15_08115"/>
<evidence type="ECO:0000256" key="3">
    <source>
        <dbReference type="ARBA" id="ARBA00011233"/>
    </source>
</evidence>